<organism evidence="3 4">
    <name type="scientific">Anaerosphaera aminiphila DSM 21120</name>
    <dbReference type="NCBI Taxonomy" id="1120995"/>
    <lineage>
        <taxon>Bacteria</taxon>
        <taxon>Bacillati</taxon>
        <taxon>Bacillota</taxon>
        <taxon>Tissierellia</taxon>
        <taxon>Tissierellales</taxon>
        <taxon>Peptoniphilaceae</taxon>
        <taxon>Anaerosphaera</taxon>
    </lineage>
</organism>
<gene>
    <name evidence="3" type="ORF">SAMN02745245_01892</name>
</gene>
<dbReference type="RefSeq" id="WP_073185675.1">
    <property type="nucleotide sequence ID" value="NZ_FQXI01000021.1"/>
</dbReference>
<evidence type="ECO:0000313" key="4">
    <source>
        <dbReference type="Proteomes" id="UP000184032"/>
    </source>
</evidence>
<keyword evidence="1" id="KW-0175">Coiled coil</keyword>
<evidence type="ECO:0000256" key="2">
    <source>
        <dbReference type="SAM" id="Phobius"/>
    </source>
</evidence>
<evidence type="ECO:0000256" key="1">
    <source>
        <dbReference type="SAM" id="Coils"/>
    </source>
</evidence>
<dbReference type="Proteomes" id="UP000184032">
    <property type="component" value="Unassembled WGS sequence"/>
</dbReference>
<dbReference type="OrthoDB" id="1701287at2"/>
<feature type="transmembrane region" description="Helical" evidence="2">
    <location>
        <begin position="12"/>
        <end position="30"/>
    </location>
</feature>
<name>A0A1M5UVY8_9FIRM</name>
<dbReference type="AlphaFoldDB" id="A0A1M5UVY8"/>
<reference evidence="3 4" key="1">
    <citation type="submission" date="2016-11" db="EMBL/GenBank/DDBJ databases">
        <authorList>
            <person name="Jaros S."/>
            <person name="Januszkiewicz K."/>
            <person name="Wedrychowicz H."/>
        </authorList>
    </citation>
    <scope>NUCLEOTIDE SEQUENCE [LARGE SCALE GENOMIC DNA]</scope>
    <source>
        <strain evidence="3 4">DSM 21120</strain>
    </source>
</reference>
<protein>
    <submittedName>
        <fullName evidence="3">Uncharacterized protein</fullName>
    </submittedName>
</protein>
<keyword evidence="2" id="KW-0472">Membrane</keyword>
<accession>A0A1M5UVY8</accession>
<keyword evidence="2" id="KW-1133">Transmembrane helix</keyword>
<dbReference type="EMBL" id="FQXI01000021">
    <property type="protein sequence ID" value="SHH66873.1"/>
    <property type="molecule type" value="Genomic_DNA"/>
</dbReference>
<keyword evidence="2" id="KW-0812">Transmembrane</keyword>
<sequence length="282" mass="32587">MEETKVFNMITKILIAVFIISILAFAFSYFNISNVKDIEKENIELKEKLTELAKKESDIEEKYTAENIKFEEVELNFASKYGYDYTEKESDIVKSELDTLKNRNVEIKSQLQDEIKKYSDYYSGDYYKSENVEEVIAKFTSLSSISDVDYLTTDLYEYSDIESFISEAKNSGTIKYLSSQNKSDIKSDILFFTTVMYSKNLFEIGNGLSDIGENLNKIYAQIVSITDVYKNMETFGIKTGKLSYSNLENLKKNSLPLIREYFENKGVIESLESLGEDNEKFK</sequence>
<proteinExistence type="predicted"/>
<feature type="coiled-coil region" evidence="1">
    <location>
        <begin position="35"/>
        <end position="62"/>
    </location>
</feature>
<dbReference type="STRING" id="1120995.SAMN02745245_01892"/>
<evidence type="ECO:0000313" key="3">
    <source>
        <dbReference type="EMBL" id="SHH66873.1"/>
    </source>
</evidence>
<keyword evidence="4" id="KW-1185">Reference proteome</keyword>